<dbReference type="GO" id="GO:0001518">
    <property type="term" value="C:voltage-gated sodium channel complex"/>
    <property type="evidence" value="ECO:0007669"/>
    <property type="project" value="TreeGrafter"/>
</dbReference>
<dbReference type="InterPro" id="IPR005821">
    <property type="entry name" value="Ion_trans_dom"/>
</dbReference>
<evidence type="ECO:0000256" key="2">
    <source>
        <dbReference type="ARBA" id="ARBA00022692"/>
    </source>
</evidence>
<evidence type="ECO:0000313" key="9">
    <source>
        <dbReference type="Proteomes" id="UP000037460"/>
    </source>
</evidence>
<keyword evidence="4 6" id="KW-0472">Membrane</keyword>
<name>A0A0M0JP46_9EUKA</name>
<feature type="domain" description="Ion transport" evidence="7">
    <location>
        <begin position="158"/>
        <end position="439"/>
    </location>
</feature>
<keyword evidence="3 6" id="KW-1133">Transmembrane helix</keyword>
<feature type="non-terminal residue" evidence="8">
    <location>
        <position position="673"/>
    </location>
</feature>
<feature type="transmembrane region" description="Helical" evidence="6">
    <location>
        <begin position="409"/>
        <end position="431"/>
    </location>
</feature>
<dbReference type="EMBL" id="JWZX01002635">
    <property type="protein sequence ID" value="KOO28003.1"/>
    <property type="molecule type" value="Genomic_DNA"/>
</dbReference>
<accession>A0A0M0JP46</accession>
<feature type="transmembrane region" description="Helical" evidence="6">
    <location>
        <begin position="591"/>
        <end position="613"/>
    </location>
</feature>
<evidence type="ECO:0000256" key="6">
    <source>
        <dbReference type="SAM" id="Phobius"/>
    </source>
</evidence>
<dbReference type="InterPro" id="IPR027359">
    <property type="entry name" value="Volt_channel_dom_sf"/>
</dbReference>
<dbReference type="Gene3D" id="1.20.120.350">
    <property type="entry name" value="Voltage-gated potassium channels. Chain C"/>
    <property type="match status" value="2"/>
</dbReference>
<dbReference type="GO" id="GO:0005248">
    <property type="term" value="F:voltage-gated sodium channel activity"/>
    <property type="evidence" value="ECO:0007669"/>
    <property type="project" value="TreeGrafter"/>
</dbReference>
<feature type="transmembrane region" description="Helical" evidence="6">
    <location>
        <begin position="370"/>
        <end position="389"/>
    </location>
</feature>
<dbReference type="OrthoDB" id="431720at2759"/>
<keyword evidence="9" id="KW-1185">Reference proteome</keyword>
<gene>
    <name evidence="8" type="ORF">Ctob_007045</name>
</gene>
<evidence type="ECO:0000256" key="4">
    <source>
        <dbReference type="ARBA" id="ARBA00023136"/>
    </source>
</evidence>
<dbReference type="PANTHER" id="PTHR10037">
    <property type="entry name" value="VOLTAGE-GATED CATION CHANNEL CALCIUM AND SODIUM"/>
    <property type="match status" value="1"/>
</dbReference>
<sequence>MPAPAVGRPVPLADGSPGPDLLQRERQRWAAAAAQPLAAPDKFGDRVRALEVAALSAEAFAKAGRDAASKGRRRVASAAGPVDVKMPGGAVEPQSSVHPESAYRRGPGEKLPGLEALEISDPDKVQGQSKKIYLDRSCCVLRPASLPRRLCIYLVEWKLFEHIVLMATLVNCVAIALESPSEVKSKLKESFINVSEILFLASITIEMFAKMVAYGVVGHKEAYLRDPWCQIDVVFFALTWTPIFNPEFGNFSGIRAIRTLRPLRTLKRLPGLAVVVQSILTVVPRLANVILLAVFISLIFAVLGVELFKGALHNRCALPGFNASNQPFHLLTIDEQADYDSEISCNPSLTGQCPEGTTCTYFATNPGNNLVSFDSIFYSMLEVLQLITFNDWTRAMYLLMRVQSPYVTIYFLMCVVVFGLFICNLFLAVVFEEFTAAQRMAELEAKDESEEHSPENGSMEANEAALLPTITAPAQAMRPVNDWCLPPVRPGCRKSIATVVSSHAFDAISSTVVVLNMVLMSLPYYGMSIEYAAALDRGAIIFNRIYIVEMGMKLYGLGCRGYWGDGWNALDGTIVLTSVVELVLFDSVDGFAVFASGGSFTLSFLPLRSIRLFRVLRVLRLMRTWKNLNKIIVGFGKGLSHMLNLFLLMLIFMLIFALMGMQLFGGVFIKANG</sequence>
<comment type="caution">
    <text evidence="8">The sequence shown here is derived from an EMBL/GenBank/DDBJ whole genome shotgun (WGS) entry which is preliminary data.</text>
</comment>
<evidence type="ECO:0000256" key="1">
    <source>
        <dbReference type="ARBA" id="ARBA00004141"/>
    </source>
</evidence>
<proteinExistence type="predicted"/>
<feature type="transmembrane region" description="Helical" evidence="6">
    <location>
        <begin position="645"/>
        <end position="669"/>
    </location>
</feature>
<dbReference type="Proteomes" id="UP000037460">
    <property type="component" value="Unassembled WGS sequence"/>
</dbReference>
<evidence type="ECO:0000256" key="5">
    <source>
        <dbReference type="SAM" id="MobiDB-lite"/>
    </source>
</evidence>
<evidence type="ECO:0000259" key="7">
    <source>
        <dbReference type="Pfam" id="PF00520"/>
    </source>
</evidence>
<feature type="domain" description="Ion transport" evidence="7">
    <location>
        <begin position="504"/>
        <end position="669"/>
    </location>
</feature>
<dbReference type="Pfam" id="PF00520">
    <property type="entry name" value="Ion_trans"/>
    <property type="match status" value="2"/>
</dbReference>
<keyword evidence="2 6" id="KW-0812">Transmembrane</keyword>
<dbReference type="InterPro" id="IPR043203">
    <property type="entry name" value="VGCC_Ca_Na"/>
</dbReference>
<evidence type="ECO:0000256" key="3">
    <source>
        <dbReference type="ARBA" id="ARBA00022989"/>
    </source>
</evidence>
<protein>
    <submittedName>
        <fullName evidence="8">Voltage-gated ion channel superfamily</fullName>
    </submittedName>
</protein>
<evidence type="ECO:0000313" key="8">
    <source>
        <dbReference type="EMBL" id="KOO28003.1"/>
    </source>
</evidence>
<dbReference type="PANTHER" id="PTHR10037:SF62">
    <property type="entry name" value="SODIUM CHANNEL PROTEIN 60E"/>
    <property type="match status" value="1"/>
</dbReference>
<feature type="transmembrane region" description="Helical" evidence="6">
    <location>
        <begin position="504"/>
        <end position="525"/>
    </location>
</feature>
<dbReference type="AlphaFoldDB" id="A0A0M0JP46"/>
<feature type="region of interest" description="Disordered" evidence="5">
    <location>
        <begin position="1"/>
        <end position="22"/>
    </location>
</feature>
<reference evidence="9" key="1">
    <citation type="journal article" date="2015" name="PLoS Genet.">
        <title>Genome Sequence and Transcriptome Analyses of Chrysochromulina tobin: Metabolic Tools for Enhanced Algal Fitness in the Prominent Order Prymnesiales (Haptophyceae).</title>
        <authorList>
            <person name="Hovde B.T."/>
            <person name="Deodato C.R."/>
            <person name="Hunsperger H.M."/>
            <person name="Ryken S.A."/>
            <person name="Yost W."/>
            <person name="Jha R.K."/>
            <person name="Patterson J."/>
            <person name="Monnat R.J. Jr."/>
            <person name="Barlow S.B."/>
            <person name="Starkenburg S.R."/>
            <person name="Cattolico R.A."/>
        </authorList>
    </citation>
    <scope>NUCLEOTIDE SEQUENCE</scope>
    <source>
        <strain evidence="9">CCMP291</strain>
    </source>
</reference>
<organism evidence="8 9">
    <name type="scientific">Chrysochromulina tobinii</name>
    <dbReference type="NCBI Taxonomy" id="1460289"/>
    <lineage>
        <taxon>Eukaryota</taxon>
        <taxon>Haptista</taxon>
        <taxon>Haptophyta</taxon>
        <taxon>Prymnesiophyceae</taxon>
        <taxon>Prymnesiales</taxon>
        <taxon>Chrysochromulinaceae</taxon>
        <taxon>Chrysochromulina</taxon>
    </lineage>
</organism>
<dbReference type="SUPFAM" id="SSF81324">
    <property type="entry name" value="Voltage-gated potassium channels"/>
    <property type="match status" value="2"/>
</dbReference>
<comment type="subcellular location">
    <subcellularLocation>
        <location evidence="1">Membrane</location>
        <topology evidence="1">Multi-pass membrane protein</topology>
    </subcellularLocation>
</comment>
<feature type="region of interest" description="Disordered" evidence="5">
    <location>
        <begin position="82"/>
        <end position="106"/>
    </location>
</feature>
<feature type="transmembrane region" description="Helical" evidence="6">
    <location>
        <begin position="289"/>
        <end position="308"/>
    </location>
</feature>
<dbReference type="Gene3D" id="1.10.287.70">
    <property type="match status" value="2"/>
</dbReference>